<evidence type="ECO:0000259" key="2">
    <source>
        <dbReference type="Pfam" id="PF11223"/>
    </source>
</evidence>
<dbReference type="InParanoid" id="A0A163JLH8"/>
<feature type="region of interest" description="Disordered" evidence="1">
    <location>
        <begin position="224"/>
        <end position="255"/>
    </location>
</feature>
<protein>
    <recommendedName>
        <fullName evidence="2">DUF3020 domain-containing protein</fullName>
    </recommendedName>
</protein>
<dbReference type="PANTHER" id="PTHR13491">
    <property type="entry name" value="ZCCHC10 PROTEIN"/>
    <property type="match status" value="1"/>
</dbReference>
<organism evidence="3">
    <name type="scientific">Absidia glauca</name>
    <name type="common">Pin mould</name>
    <dbReference type="NCBI Taxonomy" id="4829"/>
    <lineage>
        <taxon>Eukaryota</taxon>
        <taxon>Fungi</taxon>
        <taxon>Fungi incertae sedis</taxon>
        <taxon>Mucoromycota</taxon>
        <taxon>Mucoromycotina</taxon>
        <taxon>Mucoromycetes</taxon>
        <taxon>Mucorales</taxon>
        <taxon>Cunninghamellaceae</taxon>
        <taxon>Absidia</taxon>
    </lineage>
</organism>
<dbReference type="Proteomes" id="UP000078561">
    <property type="component" value="Unassembled WGS sequence"/>
</dbReference>
<evidence type="ECO:0000256" key="1">
    <source>
        <dbReference type="SAM" id="MobiDB-lite"/>
    </source>
</evidence>
<dbReference type="InterPro" id="IPR021386">
    <property type="entry name" value="SPP41_DUF3020"/>
</dbReference>
<feature type="compositionally biased region" description="Polar residues" evidence="1">
    <location>
        <begin position="224"/>
        <end position="251"/>
    </location>
</feature>
<feature type="compositionally biased region" description="Pro residues" evidence="1">
    <location>
        <begin position="464"/>
        <end position="482"/>
    </location>
</feature>
<evidence type="ECO:0000313" key="3">
    <source>
        <dbReference type="EMBL" id="SAM00204.1"/>
    </source>
</evidence>
<name>A0A163JLH8_ABSGL</name>
<feature type="region of interest" description="Disordered" evidence="1">
    <location>
        <begin position="170"/>
        <end position="201"/>
    </location>
</feature>
<feature type="domain" description="DUF3020" evidence="2">
    <location>
        <begin position="299"/>
        <end position="347"/>
    </location>
</feature>
<dbReference type="AlphaFoldDB" id="A0A163JLH8"/>
<feature type="compositionally biased region" description="Low complexity" evidence="1">
    <location>
        <begin position="495"/>
        <end position="510"/>
    </location>
</feature>
<feature type="region of interest" description="Disordered" evidence="1">
    <location>
        <begin position="449"/>
        <end position="590"/>
    </location>
</feature>
<feature type="compositionally biased region" description="Low complexity" evidence="1">
    <location>
        <begin position="184"/>
        <end position="201"/>
    </location>
</feature>
<keyword evidence="4" id="KW-1185">Reference proteome</keyword>
<dbReference type="PANTHER" id="PTHR13491:SF0">
    <property type="entry name" value="ZINC FINGER CCHC DOMAIN-CONTAINING PROTEIN 10"/>
    <property type="match status" value="1"/>
</dbReference>
<evidence type="ECO:0000313" key="4">
    <source>
        <dbReference type="Proteomes" id="UP000078561"/>
    </source>
</evidence>
<dbReference type="Pfam" id="PF11223">
    <property type="entry name" value="DUF3020"/>
    <property type="match status" value="1"/>
</dbReference>
<feature type="compositionally biased region" description="Low complexity" evidence="1">
    <location>
        <begin position="518"/>
        <end position="532"/>
    </location>
</feature>
<accession>A0A163JLH8</accession>
<reference evidence="3" key="1">
    <citation type="submission" date="2016-04" db="EMBL/GenBank/DDBJ databases">
        <authorList>
            <person name="Evans L.H."/>
            <person name="Alamgir A."/>
            <person name="Owens N."/>
            <person name="Weber N.D."/>
            <person name="Virtaneva K."/>
            <person name="Barbian K."/>
            <person name="Babar A."/>
            <person name="Rosenke K."/>
        </authorList>
    </citation>
    <scope>NUCLEOTIDE SEQUENCE [LARGE SCALE GENOMIC DNA]</scope>
    <source>
        <strain evidence="3">CBS 101.48</strain>
    </source>
</reference>
<dbReference type="InterPro" id="IPR039715">
    <property type="entry name" value="ZCCHC10"/>
</dbReference>
<proteinExistence type="predicted"/>
<feature type="compositionally biased region" description="Low complexity" evidence="1">
    <location>
        <begin position="571"/>
        <end position="583"/>
    </location>
</feature>
<dbReference type="STRING" id="4829.A0A163JLH8"/>
<sequence>MQLSTDHNEAPLHSPLSLHESAHIKIEEVVVETSCLENRKPDTATIDHLQPHNVNTYNTPSVKAATSTTDVLDKSTKKTTVTKIAPRPDNLPHECNKPTSVVPVKRKPVDDIELLDRPTPTEDSPTSLEGIGTNLTLTMLQNLPPLPSSFLPGIDDDMAGLLLPTPTTIAATEQDTPTLETSDKPSSSTTSSSSSGTTDSSILNIDNISDFQLSSLPNLASFNFTPDQLPSPSSPGQQTPLFDLGDSNNIDLSDPSKTELLQNMISNYGTYEEFAVAHPYLAAELLRREITNQKVRADNRERKKRWREQNEERNKDNDLRCRVNKRANKLFGKEDSEPKQRWAKDEFMKRQFRRKDKERRRNVVDDVVSSASPVPFPGMNEPALTGHLPLLQDAYVSMLFNNLGSLPPAVALKLVDGIKLMETTIKNSGVDHDQALPQQLAEFLQQLQQLQVSSSSSPPQASSSPPPPSSRPQSPPVVPSPSPHVAHIDSPIATSQESQQQHQQQQQQQQELKEEPTSSASSSSSSSSSSPSQPEKITPPPMNGDLSALLIQTLQQTAPPPPSLPVDKVDPTAFTAPSSPATTEYSGASDHSHHSATIRLYPMEAIMTLMKVNAGKRHVFLNDMNRY</sequence>
<feature type="compositionally biased region" description="Polar residues" evidence="1">
    <location>
        <begin position="170"/>
        <end position="180"/>
    </location>
</feature>
<dbReference type="OrthoDB" id="5595797at2759"/>
<feature type="compositionally biased region" description="Low complexity" evidence="1">
    <location>
        <begin position="449"/>
        <end position="463"/>
    </location>
</feature>
<gene>
    <name evidence="3" type="primary">ABSGL_05881.1 scaffold 7570</name>
</gene>
<dbReference type="EMBL" id="LT553165">
    <property type="protein sequence ID" value="SAM00204.1"/>
    <property type="molecule type" value="Genomic_DNA"/>
</dbReference>